<evidence type="ECO:0000313" key="1">
    <source>
        <dbReference type="EMBL" id="TEB37035.1"/>
    </source>
</evidence>
<keyword evidence="2" id="KW-1185">Reference proteome</keyword>
<sequence length="219" mass="24830">MPLDERRRKPAGSQRSPLRHKQAYLVVRISQDDLRYNERSLKTSSSTRKLWLGSVDPRRVRERKLPVLKIARHKASRKQTAGHQYIARQMPPDLTVVLVASELDIPFCWNPEDSTFPIHTSSDVGHSASQTKITNEWQPTVGVALGSVRVECWKDVPMDKKNVQTHGMLCLGRNECKLFEPRPTDADTSWYQAGLSYRIRGMSDRLVNSGIASRDLPGG</sequence>
<accession>A0A4Y7TS73</accession>
<reference evidence="1 2" key="1">
    <citation type="journal article" date="2019" name="Nat. Ecol. Evol.">
        <title>Megaphylogeny resolves global patterns of mushroom evolution.</title>
        <authorList>
            <person name="Varga T."/>
            <person name="Krizsan K."/>
            <person name="Foldi C."/>
            <person name="Dima B."/>
            <person name="Sanchez-Garcia M."/>
            <person name="Sanchez-Ramirez S."/>
            <person name="Szollosi G.J."/>
            <person name="Szarkandi J.G."/>
            <person name="Papp V."/>
            <person name="Albert L."/>
            <person name="Andreopoulos W."/>
            <person name="Angelini C."/>
            <person name="Antonin V."/>
            <person name="Barry K.W."/>
            <person name="Bougher N.L."/>
            <person name="Buchanan P."/>
            <person name="Buyck B."/>
            <person name="Bense V."/>
            <person name="Catcheside P."/>
            <person name="Chovatia M."/>
            <person name="Cooper J."/>
            <person name="Damon W."/>
            <person name="Desjardin D."/>
            <person name="Finy P."/>
            <person name="Geml J."/>
            <person name="Haridas S."/>
            <person name="Hughes K."/>
            <person name="Justo A."/>
            <person name="Karasinski D."/>
            <person name="Kautmanova I."/>
            <person name="Kiss B."/>
            <person name="Kocsube S."/>
            <person name="Kotiranta H."/>
            <person name="LaButti K.M."/>
            <person name="Lechner B.E."/>
            <person name="Liimatainen K."/>
            <person name="Lipzen A."/>
            <person name="Lukacs Z."/>
            <person name="Mihaltcheva S."/>
            <person name="Morgado L.N."/>
            <person name="Niskanen T."/>
            <person name="Noordeloos M.E."/>
            <person name="Ohm R.A."/>
            <person name="Ortiz-Santana B."/>
            <person name="Ovrebo C."/>
            <person name="Racz N."/>
            <person name="Riley R."/>
            <person name="Savchenko A."/>
            <person name="Shiryaev A."/>
            <person name="Soop K."/>
            <person name="Spirin V."/>
            <person name="Szebenyi C."/>
            <person name="Tomsovsky M."/>
            <person name="Tulloss R.E."/>
            <person name="Uehling J."/>
            <person name="Grigoriev I.V."/>
            <person name="Vagvolgyi C."/>
            <person name="Papp T."/>
            <person name="Martin F.M."/>
            <person name="Miettinen O."/>
            <person name="Hibbett D.S."/>
            <person name="Nagy L.G."/>
        </authorList>
    </citation>
    <scope>NUCLEOTIDE SEQUENCE [LARGE SCALE GENOMIC DNA]</scope>
    <source>
        <strain evidence="1 2">FP101781</strain>
    </source>
</reference>
<dbReference type="AlphaFoldDB" id="A0A4Y7TS73"/>
<evidence type="ECO:0000313" key="2">
    <source>
        <dbReference type="Proteomes" id="UP000298030"/>
    </source>
</evidence>
<comment type="caution">
    <text evidence="1">The sequence shown here is derived from an EMBL/GenBank/DDBJ whole genome shotgun (WGS) entry which is preliminary data.</text>
</comment>
<name>A0A4Y7TS73_COPMI</name>
<gene>
    <name evidence="1" type="ORF">FA13DRAFT_1706192</name>
</gene>
<organism evidence="1 2">
    <name type="scientific">Coprinellus micaceus</name>
    <name type="common">Glistening ink-cap mushroom</name>
    <name type="synonym">Coprinus micaceus</name>
    <dbReference type="NCBI Taxonomy" id="71717"/>
    <lineage>
        <taxon>Eukaryota</taxon>
        <taxon>Fungi</taxon>
        <taxon>Dikarya</taxon>
        <taxon>Basidiomycota</taxon>
        <taxon>Agaricomycotina</taxon>
        <taxon>Agaricomycetes</taxon>
        <taxon>Agaricomycetidae</taxon>
        <taxon>Agaricales</taxon>
        <taxon>Agaricineae</taxon>
        <taxon>Psathyrellaceae</taxon>
        <taxon>Coprinellus</taxon>
    </lineage>
</organism>
<dbReference type="Proteomes" id="UP000298030">
    <property type="component" value="Unassembled WGS sequence"/>
</dbReference>
<proteinExistence type="predicted"/>
<dbReference type="EMBL" id="QPFP01000005">
    <property type="protein sequence ID" value="TEB37035.1"/>
    <property type="molecule type" value="Genomic_DNA"/>
</dbReference>
<protein>
    <submittedName>
        <fullName evidence="1">Uncharacterized protein</fullName>
    </submittedName>
</protein>